<feature type="region of interest" description="Disordered" evidence="1">
    <location>
        <begin position="3905"/>
        <end position="3937"/>
    </location>
</feature>
<feature type="region of interest" description="Disordered" evidence="1">
    <location>
        <begin position="4527"/>
        <end position="4561"/>
    </location>
</feature>
<feature type="region of interest" description="Disordered" evidence="1">
    <location>
        <begin position="4673"/>
        <end position="4695"/>
    </location>
</feature>
<feature type="compositionally biased region" description="Basic and acidic residues" evidence="1">
    <location>
        <begin position="175"/>
        <end position="184"/>
    </location>
</feature>
<feature type="compositionally biased region" description="Acidic residues" evidence="1">
    <location>
        <begin position="3258"/>
        <end position="3267"/>
    </location>
</feature>
<feature type="region of interest" description="Disordered" evidence="1">
    <location>
        <begin position="4216"/>
        <end position="4306"/>
    </location>
</feature>
<feature type="region of interest" description="Disordered" evidence="1">
    <location>
        <begin position="4320"/>
        <end position="4410"/>
    </location>
</feature>
<accession>A0A7D9H9C5</accession>
<feature type="region of interest" description="Disordered" evidence="1">
    <location>
        <begin position="209"/>
        <end position="254"/>
    </location>
</feature>
<feature type="compositionally biased region" description="Basic and acidic residues" evidence="1">
    <location>
        <begin position="921"/>
        <end position="940"/>
    </location>
</feature>
<proteinExistence type="predicted"/>
<dbReference type="OrthoDB" id="10667211at2759"/>
<feature type="compositionally biased region" description="Low complexity" evidence="1">
    <location>
        <begin position="1523"/>
        <end position="1532"/>
    </location>
</feature>
<feature type="compositionally biased region" description="Acidic residues" evidence="1">
    <location>
        <begin position="1307"/>
        <end position="1316"/>
    </location>
</feature>
<feature type="compositionally biased region" description="Polar residues" evidence="1">
    <location>
        <begin position="119"/>
        <end position="129"/>
    </location>
</feature>
<feature type="region of interest" description="Disordered" evidence="1">
    <location>
        <begin position="2115"/>
        <end position="2154"/>
    </location>
</feature>
<feature type="region of interest" description="Disordered" evidence="1">
    <location>
        <begin position="2311"/>
        <end position="2365"/>
    </location>
</feature>
<feature type="region of interest" description="Disordered" evidence="1">
    <location>
        <begin position="286"/>
        <end position="311"/>
    </location>
</feature>
<feature type="compositionally biased region" description="Basic and acidic residues" evidence="1">
    <location>
        <begin position="399"/>
        <end position="410"/>
    </location>
</feature>
<feature type="compositionally biased region" description="Basic and acidic residues" evidence="1">
    <location>
        <begin position="1397"/>
        <end position="1409"/>
    </location>
</feature>
<feature type="compositionally biased region" description="Basic and acidic residues" evidence="1">
    <location>
        <begin position="4371"/>
        <end position="4397"/>
    </location>
</feature>
<protein>
    <submittedName>
        <fullName evidence="2">Uncharacterized protein</fullName>
    </submittedName>
</protein>
<sequence>MDDSANKLSKQRRRRRILMHDDDDDDSTPSKIQNLTESEPSFTTFSEVEKSTISSHTERTISSFSSTEQNETTSISQRTFSSSSEFEKSSFTSSGHPDKQESRYESFSKSDARKVESYSDFTKTESTYRSYRRTDESSSVHKSSTSSRDLPGSLAGLSSIENLGGSEGIGSMRPKLGEIGKSDHTNSSLGSYSDFGRISRDDRDISIVDTGKSRTYHDKSTKEGHSEKSDKNSSEHRRFMTDSEKYSYSDKENKQVDFTRSEHHELTERRFVAPEEVMSILNRNSRTRDNTIGGRQFHDRDSLHSSRERETHTNIEDLLGRTKELNRETKEETKFKIIHDVRSDEPEELSAMHVASIRDRVRLMRASMGNQFEEPEDVDQDNETVIDMRFSSDTATDGPAKEDQVSTAHEKHSVMLQMTSQTEKAHTDQRSESREDDGRNIPNPSDQTDTEHKRAETQTKPEHGVQQEYVNVAYDFAKPVKSKDQDEVESVKRDHTKNNTETRPFELETKNYLKPTDTVKQGISPAEMNTGDSFIDPDKNGQVLDRKIKPIQTDEIIQKDRDVVVHAEAPTGSDFSGKFSTGIQLMETNTLHKIEDQEKDHVEFPTDITYSVQHDVEIEMVQQDEDQKGNVLEYKLPAMTAITTEEMIDIEQEAPARTSDNLAEQQADHTHGIQLIESKIFMTATITTKSADEIQAMEVETGHETKTMPTDTGINLPEQGAKLTGGIQFMQTDISATDGKAPESEDEIQLIEGKVEHETPYIHIDTGDNLSELADSTELHTEVELSNLKTDARDFVAKSPNLDVASGLSVRQSDTGNVSDEIITIQTGIVTSHEPNADLARSKQFGIPPKTVGSDEVIIIHGVPIRPSYEIQSYKTLQHDTKADEGTVTPRAKKTYHTQPYEVERREVQTYESRTYNIRLHDVSESSLDEQERHSEHQQIKEVYQPQETPPSEVERSTENTKSSKFGAQKLNLRSYAPRPYFKPQEKLREKQPSNEFSFAIREVQSTYLQSYEQPADVQPATTLGYVKQPYETPPHDEEQDELMSYDPHATLVQKKDNIQPRKPVPDVQPETKSEGIEQLYDTPPHEKEPDELMLYDLHPSEVQPKELSFEIREVQSTFLQSYEQPADVQPEGKSEVVKQPYETPPHQEPDVYDNPPSEEDTDELMSYELSPTEVQPKDNLQPYALPPDAQAAKKLGYVKQPYETPPHDEEQDELIPYEPHPTLVQKKDNLNVQPETKSEDIGQLYDTPPHENEPDELMLHDLRPSEVQPKDDQEDRSSYLETQEQTPDVQAGRKLEDVKQSYDTPPYEEEPDELMLYESHPTEERLNENLHPHEQPPDEQTPGSLTESNSENIKQPYETPAHEGPDELVLYDPRPTEVQTKPEMIPADSLYHTEHYQYYNEERHEVRSYETTSYESRPDNTQPQKLQSFETPPTELQPQDINNDMTQGDKLYTEPYDVEKPDDPSDGDEFDGIQQHDSHLHDVQPEEMPLNKTDGYEEETHNVSTYKVILTDTEEIDIEPYQNQQQNEAQQKLLHEQPLSVVPSHKTDPLKFQPPESCPLEQRALEMQEFDTEQNESQSEEERNKTGYDAVPIGNVSYAEEISIEESPQEKQTDEVRQQSTEQLESPHIRPFKAALHLSADDLEPEPQPMDIDFENQSSFITRREVVTSKETTVHDLYSVNTSTEYETQYLGTDSVLDTSSPGVQLEQVTVEYTQLEPIHAEPNDVVSFEQILILDDLPEKEDSNDETNRKKIALNTEDVDILHSTKYKTMQTDENKQCQEQKEQPFGHIDKDSAMEVEHTAHYNVERREVRKYETIPSESRSYDLKPRELSSFKTHEPFEEQPRDKQDDVSPDLHHNEAYDVRKHEIRSYKTNSYEQQQYEVQPPEPFKTQPYEIEPQLSDDNVYHTGPYDVERREVRPYKTTSYESQRYEVQPPESFETRSYEMKPEDKKSDVILDDNLYHTEPYVIEKREVRSYETSYESRDQPGEVDPLDSDEYLPQSNTKVDSILDSPTRKRKFPDSYEEQKDDDVDQSGAPHVAIKRKVRITTSNPFPKAGIRTTRKGGSKQIYVPLTSADEPRTNQIVEKISASKRDVLESTQEQVDHVFSVMEYETADNKEQIRQKPRPQSENESKHSRENDLSIKPSSDPNPLRKYRVDCHIQLSPFERPESKRPLKSWKSEPILNLDLLEDDDLPKTRRWKSMNFEKKIPKQSSVVIALQKPQRHPLAPAYLIDNLPFETIIRNEVNIKLKKKRKKIHPSAKVLDDLYDDEPDGPSAREMQPREIQTEEIEREDIQLSESFETVDAFFTDNFNDEPEENPDDNKENEREEPMESCEQSPLKRRNIEPTPLGEKKPRKSRLNIIPVTIRPKSFKEEPTYVVVKQQHSSDITYGRVESAPSYKIHHAVTSEKPRDDIIIEETSSEYQNRTSTGFLKQQPHDGETFKEDRRERISDFKETTNRRTSANKDETKDDDKDFENELIQTQEQPVQSEPVRDLSKQPTPRRSTKRRHRIMLGDGNLDESVKNDELPVLPAMETPILKDEPSEPNEEPKNVIPAVDVARYLEDNDNNNVPKDRYSVLYPNKITSPTEELHKTNQPQTFSQYPEDPKEALDETNVGVPLNETHDFPEKQESPFSIDIQQYLGHMVDDKVREKPEVNDLDHFEPYETYEANNEIQRLMEKVSDDEEEPMKPLVPQQSIEVILVDETKKKKKKKLKKQRDPNVDTISDDIIVDEPVANVSQLQEPATVEVKPVPEKKERVDTKEIAVQTMPVLDDMDSEDDSDQEILHYQQRSAIGGYLINTIPEEQEDESPLSTPDQNNFTPIDQEQIHREMDFLFRDTRDHEPTPRHPSKRTEKPTYSDTPVLPQKQFSEPTIEKDEAKSVELSPYVHDQSRQTREAHDTQKKQPNEHENDLRMSRPGLTIYSSLSEPTDEKATEMSKPWENDFPQVGQGEPYNIHSYQPPEDEKAGFEFDRPREALESSPTSSIEDLSETRYKPRFDIQDFVEEDKRRQNGVVIQAPPSKKHKMSSPHSPIDNTLLEGELYQREETIPVAEEAELVKPSYQPKYEVHDFIKQDVQKRLEPIKSTSTKDFVLEEEPYQYSGLDGQGDIRTPYQPKYQEGEDTQQPNNYVVQQEDELKPTQLDYQPRYEIRESIRHQQPKVGRSSEPLESVEPHTREGISEPIRPNYEPRFELIDMVAKENKVSEKPSYLEPAQTMEVPTVSIAQEGPEPLFYQPRYEIKNFVLEEEPGNADKEGDHEESDTDDSSFNDIPETTQPTYKPRYILDETPENKTQKVQPTLKEKKDIPFESTRDEIIQSTYQPRYEITELRRKDEQKRQQHIEKDIPDGYLENIPSHQFNKEGPESIRPVYQPKYEIRDFVLEESPDEERQPVLDERVNTTAVPLVQQEPDIRGSPYQPRYKITDVVLEDQFEKKAKPIKPLRFKNRITAAVPFIEGESELVEERPEPEHISPVYQPQYEIGNFLLEGQMHKSEEPKLISEESPVLEEESKQTRSFREPKFKIDDFLLEKEPQTDKQYYPVPDDKTDNSPVPVTGDDQESNRLFHAPNYEIKDSVLVDMPESKDQNEAPKNEMSFVLEEESESNEMPIYPTAATIVEKESEIKWHSYEPKYEIRDTLEKETAGKNRLFEPMESLYQPKYEIRNFVQEQPKESRAKEQPSKYPASDAKTTLAPVIQRAPDSRLTYAPKYKINDFVLVEEPESKPQQQQTLVSDQIIDVPSIPQSKQQTNFIVEEQPENDRSTKHAVRDETISPASVPLVEEQPKPTYAIPRPKSVREFVLEEEPTKKNVRQEPASDKNIQVTVVNNLQEEPEITRSFHQPKYEINYLVHDDEDQEPNRLEEDNMKRLPEHPVTDERVDVTQVSIVEKEPEYNYQALLQRKMREIVIEEEPKRERAPDEKENETPVNNLQDEPEITRSRHELKYEINDLVFEEQPENEDSPRFSEMDGYTKPVTVPLVQEELEQNRSVYQTRYEIRDFVLEEHAEIGKQLQTKPADITESPLVEEEPEIKHPVYKPKEFEIKELKTGSINNAQNNSGMTRSLNQPEYEINDLVLEEPENLRFSETDGDINGWRNRIEKEPKYEIRDFVVEEHPQNNARPEHPVIDEKVNNAEVPIVETMVEEQPDFYRPFEPRHEVKAFVLDDGPLIERDQSKPQEKTKTDEVPVSSKEPHFTRSVNSPKYDIPDLETQNKVIEFVIEEQPEPEGVPKHSATDETVETSTESMVEEEPDFYRPFEPRNEVKAFVLDDGPLIERDQSKPQEKTKTDEVPVSSKEPHFTRSVNSPKYDIPDLETQNKVIEFVIEEQPEPEGVPKHSATDETVETSTESMVEEEPDFYRPFEPRNEVKAFVLDDGPLIERDQSKPQEKTKTDEVPVSSKEPHFTRSVNSPKYDIPDLETQNKVIEFVIEEQPEPEGVPKHSATDETVETSTESMVEEEPDFYRSFEPRNEVKAFVLDDGPLIERDQSKPQEKIKTDEVPVASNEPDFTRSINSPKYDIPDLETQNKVIEIVIEEQPQPKGVPKHPATDETVETTTESMVEEEPDFYRPFEPRNEFEVKAFVLDDGPLIERDQSKRQEKIKTDKELVGLEELGIPTYLVTDKLVNTSSVPVVEVEPEPTYSVSQPKKIREFVLEEEPENERRRELPFDENVNVTAVKLVHEKPNDSKSKDKPLEQGVKVSSPKEREHIRTLYQKTYELKDFVLIEESEQYETAVNSPNEENIKTTAVSLAEQEPVPFDVDLYQNIRPEKPLKDEGAQIQPNTLFVTLRGRTEPYEITVNVDGTSELIDESSQEETIIDDEPSRLDIDHADGDQSGKVGSGFIDNLRKMLSQRYEREEKTTVIIEEESTRKIKVSPLESMEQIGTHGLLGIQEPEMDEYSVENVLDLENVENVDETTETDRADKKITLSIAANESRFEEKPVEIIENLRDGIPASDKHTEEIGNKNVYNYERELEITSIKTTPALDVDIEHFESENKSKTKEIAPQPPDETSQDTISTDIAIEREPDKPVGINIQLIDELPEPVKSKYDGTEEIKELVVDEPGHFKTRTINTTTNTLARSEYRESEIITMTTSDFVENVPREIGEQRFVTEVDIPTSIVESVVSVNNEGETERELISPHQTTGGITVDLVVHERELTTKTEKTTIENDFPSQLVKQSSLREVNVRATAVDSTDGIMQEISGKGHENIEFEINNKSELMDQRHEMDKIHGETSIQKEPVTIYPLNRPKGITVQLIDDIPEPATPKYVGTAVIEKIVVDEPEHYKKRTIHTTTNTSARLEYYESEITNITTTDVVENIPPENAEQRLVREFEVDVPTTFVDGRPGMVNEVVLMNAYEDSEDAAIHLAQDIPIPGNTESFSKTITRDEFEKVDIVNNEESEIITISSGTSSVDHAEDMTNIIPSYLTEVDHPALLSTETARAKQEMNQLNEEPFGTIIIDSVENVEKKEERSVEIKTLTERHESGHGSGTISTLKPLDFGYDQEHIYARVNKEQLNIHDRTEESMKKSGESVIINHYPGTTTIATIDKNSLRDEETENIVTEVEQKFVREMDNQNFLQEEISRSTDITIDASPIEIKQPDQEVVWMTVRQSKKLFAAGGSERVITLPIVNKLPSDNLSPTDNLDFDLENDGEMFAQRHKQEASGEYHTSTRAMELEKMEEIPVTEREQPLEHSPDYSITDENVLMESGKVVKRGSARSSASSKHSQDPNLSRVPTAESDVMGSEEISRRSVRETLPVADGTTTESNVWCTVKLKRWESDIRRVNLSKQSRGDASELSSSTASIDGSYERDTPRGQSPNSEFCMKSESTNPWIDVRRKHNEDMTAYAFGNKTKKDSKIVKRSSSRSTTNHGDGESIGYSMQITATDDGPLMTQEDTFSTVETESTQSTNMGDVKTLPWIEVRKRNSIRQRLSFKKKKHDASLKNVSHASDGENRLLLLKIPRTMLQEMENNENMLDTEVEIPWMELDQSTGEKQGLLPWVELADQNQHTQTDRILMLKVSRHMILKASKESTGEESEIQLPWNEVVRYWEETGQITPGSLSSTERPGSANIAITFPRESISESQLLEENPNLPNMRLILPKKCCLDGSLKFKPMITVNEKRNIKVRINKTVKRKHDWNTLLRLSNSERRKKYSHATEQDDWVVLADGTKWWRLQVDDMDEFNKLQPRSDGQKFENCFEISSEDTDERESIDFNEFTKELGAKKQKQFSFVIDPKNFLSSSMSF</sequence>
<gene>
    <name evidence="2" type="ORF">PACLA_8A009743</name>
</gene>
<feature type="region of interest" description="Disordered" evidence="1">
    <location>
        <begin position="522"/>
        <end position="541"/>
    </location>
</feature>
<feature type="region of interest" description="Disordered" evidence="1">
    <location>
        <begin position="5841"/>
        <end position="5865"/>
    </location>
</feature>
<evidence type="ECO:0000256" key="1">
    <source>
        <dbReference type="SAM" id="MobiDB-lite"/>
    </source>
</evidence>
<reference evidence="2" key="1">
    <citation type="submission" date="2020-04" db="EMBL/GenBank/DDBJ databases">
        <authorList>
            <person name="Alioto T."/>
            <person name="Alioto T."/>
            <person name="Gomez Garrido J."/>
        </authorList>
    </citation>
    <scope>NUCLEOTIDE SEQUENCE</scope>
    <source>
        <strain evidence="2">A484AB</strain>
    </source>
</reference>
<feature type="compositionally biased region" description="Polar residues" evidence="1">
    <location>
        <begin position="2481"/>
        <end position="2490"/>
    </location>
</feature>
<feature type="region of interest" description="Disordered" evidence="1">
    <location>
        <begin position="921"/>
        <end position="990"/>
    </location>
</feature>
<feature type="compositionally biased region" description="Basic and acidic residues" evidence="1">
    <location>
        <begin position="2437"/>
        <end position="2474"/>
    </location>
</feature>
<feature type="compositionally biased region" description="Basic and acidic residues" evidence="1">
    <location>
        <begin position="1321"/>
        <end position="1337"/>
    </location>
</feature>
<feature type="compositionally biased region" description="Basic and acidic residues" evidence="1">
    <location>
        <begin position="4163"/>
        <end position="4189"/>
    </location>
</feature>
<feature type="compositionally biased region" description="Basic and acidic residues" evidence="1">
    <location>
        <begin position="1823"/>
        <end position="1856"/>
    </location>
</feature>
<feature type="region of interest" description="Disordered" evidence="1">
    <location>
        <begin position="1122"/>
        <end position="1371"/>
    </location>
</feature>
<evidence type="ECO:0000313" key="2">
    <source>
        <dbReference type="EMBL" id="CAB3977223.1"/>
    </source>
</evidence>
<feature type="compositionally biased region" description="Basic and acidic residues" evidence="1">
    <location>
        <begin position="296"/>
        <end position="311"/>
    </location>
</feature>
<feature type="compositionally biased region" description="Polar residues" evidence="1">
    <location>
        <begin position="2423"/>
        <end position="2434"/>
    </location>
</feature>
<feature type="compositionally biased region" description="Basic and acidic residues" evidence="1">
    <location>
        <begin position="4673"/>
        <end position="4686"/>
    </location>
</feature>
<dbReference type="Proteomes" id="UP001152795">
    <property type="component" value="Unassembled WGS sequence"/>
</dbReference>
<feature type="compositionally biased region" description="Basic and acidic residues" evidence="1">
    <location>
        <begin position="3325"/>
        <end position="3346"/>
    </location>
</feature>
<feature type="region of interest" description="Disordered" evidence="1">
    <location>
        <begin position="1518"/>
        <end position="1632"/>
    </location>
</feature>
<feature type="compositionally biased region" description="Basic and acidic residues" evidence="1">
    <location>
        <begin position="4475"/>
        <end position="4491"/>
    </location>
</feature>
<feature type="region of interest" description="Disordered" evidence="1">
    <location>
        <begin position="3244"/>
        <end position="3367"/>
    </location>
</feature>
<comment type="caution">
    <text evidence="2">The sequence shown here is derived from an EMBL/GenBank/DDBJ whole genome shotgun (WGS) entry which is preliminary data.</text>
</comment>
<feature type="region of interest" description="Disordered" evidence="1">
    <location>
        <begin position="3751"/>
        <end position="3786"/>
    </location>
</feature>
<feature type="compositionally biased region" description="Basic and acidic residues" evidence="1">
    <location>
        <begin position="2322"/>
        <end position="2332"/>
    </location>
</feature>
<feature type="compositionally biased region" description="Basic and acidic residues" evidence="1">
    <location>
        <begin position="2891"/>
        <end position="2916"/>
    </location>
</feature>
<feature type="compositionally biased region" description="Basic and acidic residues" evidence="1">
    <location>
        <begin position="4350"/>
        <end position="4361"/>
    </location>
</feature>
<feature type="compositionally biased region" description="Basic and acidic residues" evidence="1">
    <location>
        <begin position="1609"/>
        <end position="1618"/>
    </location>
</feature>
<feature type="region of interest" description="Disordered" evidence="1">
    <location>
        <begin position="3846"/>
        <end position="3872"/>
    </location>
</feature>
<feature type="compositionally biased region" description="Basic and acidic residues" evidence="1">
    <location>
        <begin position="449"/>
        <end position="465"/>
    </location>
</feature>
<feature type="region of interest" description="Disordered" evidence="1">
    <location>
        <begin position="4987"/>
        <end position="5007"/>
    </location>
</feature>
<feature type="region of interest" description="Disordered" evidence="1">
    <location>
        <begin position="4162"/>
        <end position="4202"/>
    </location>
</feature>
<feature type="compositionally biased region" description="Basic and acidic residues" evidence="1">
    <location>
        <begin position="96"/>
        <end position="117"/>
    </location>
</feature>
<feature type="compositionally biased region" description="Polar residues" evidence="1">
    <location>
        <begin position="5802"/>
        <end position="5816"/>
    </location>
</feature>
<feature type="compositionally biased region" description="Basic and acidic residues" evidence="1">
    <location>
        <begin position="3507"/>
        <end position="3533"/>
    </location>
</feature>
<feature type="compositionally biased region" description="Polar residues" evidence="1">
    <location>
        <begin position="2812"/>
        <end position="2825"/>
    </location>
</feature>
<feature type="compositionally biased region" description="Basic and acidic residues" evidence="1">
    <location>
        <begin position="2827"/>
        <end position="2858"/>
    </location>
</feature>
<feature type="region of interest" description="Disordered" evidence="1">
    <location>
        <begin position="3664"/>
        <end position="3693"/>
    </location>
</feature>
<feature type="compositionally biased region" description="Basic and acidic residues" evidence="1">
    <location>
        <begin position="4246"/>
        <end position="4257"/>
    </location>
</feature>
<name>A0A7D9H9C5_PARCT</name>
<feature type="region of interest" description="Disordered" evidence="1">
    <location>
        <begin position="2266"/>
        <end position="2297"/>
    </location>
</feature>
<evidence type="ECO:0000313" key="3">
    <source>
        <dbReference type="Proteomes" id="UP001152795"/>
    </source>
</evidence>
<feature type="region of interest" description="Disordered" evidence="1">
    <location>
        <begin position="1819"/>
        <end position="1856"/>
    </location>
</feature>
<feature type="compositionally biased region" description="Basic and acidic residues" evidence="1">
    <location>
        <begin position="2116"/>
        <end position="2142"/>
    </location>
</feature>
<feature type="compositionally biased region" description="Basic and acidic residues" evidence="1">
    <location>
        <begin position="423"/>
        <end position="439"/>
    </location>
</feature>
<keyword evidence="3" id="KW-1185">Reference proteome</keyword>
<feature type="compositionally biased region" description="Basic and acidic residues" evidence="1">
    <location>
        <begin position="3667"/>
        <end position="3677"/>
    </location>
</feature>
<feature type="compositionally biased region" description="Polar residues" evidence="1">
    <location>
        <begin position="29"/>
        <end position="71"/>
    </location>
</feature>
<organism evidence="2 3">
    <name type="scientific">Paramuricea clavata</name>
    <name type="common">Red gorgonian</name>
    <name type="synonym">Violescent sea-whip</name>
    <dbReference type="NCBI Taxonomy" id="317549"/>
    <lineage>
        <taxon>Eukaryota</taxon>
        <taxon>Metazoa</taxon>
        <taxon>Cnidaria</taxon>
        <taxon>Anthozoa</taxon>
        <taxon>Octocorallia</taxon>
        <taxon>Malacalcyonacea</taxon>
        <taxon>Plexauridae</taxon>
        <taxon>Paramuricea</taxon>
    </lineage>
</organism>
<feature type="region of interest" description="Disordered" evidence="1">
    <location>
        <begin position="3152"/>
        <end position="3185"/>
    </location>
</feature>
<feature type="compositionally biased region" description="Polar residues" evidence="1">
    <location>
        <begin position="1410"/>
        <end position="1447"/>
    </location>
</feature>
<feature type="region of interest" description="Disordered" evidence="1">
    <location>
        <begin position="4470"/>
        <end position="4514"/>
    </location>
</feature>
<feature type="region of interest" description="Disordered" evidence="1">
    <location>
        <begin position="1877"/>
        <end position="1953"/>
    </location>
</feature>
<feature type="compositionally biased region" description="Basic and acidic residues" evidence="1">
    <location>
        <begin position="1475"/>
        <end position="1485"/>
    </location>
</feature>
<feature type="region of interest" description="Disordered" evidence="1">
    <location>
        <begin position="3382"/>
        <end position="3416"/>
    </location>
</feature>
<feature type="compositionally biased region" description="Acidic residues" evidence="1">
    <location>
        <begin position="1157"/>
        <end position="1166"/>
    </location>
</feature>
<feature type="region of interest" description="Disordered" evidence="1">
    <location>
        <begin position="2798"/>
        <end position="2968"/>
    </location>
</feature>
<feature type="compositionally biased region" description="Basic and acidic residues" evidence="1">
    <location>
        <begin position="3387"/>
        <end position="3397"/>
    </location>
</feature>
<feature type="compositionally biased region" description="Polar residues" evidence="1">
    <location>
        <begin position="3268"/>
        <end position="3278"/>
    </location>
</feature>
<feature type="region of interest" description="Disordered" evidence="1">
    <location>
        <begin position="3005"/>
        <end position="3036"/>
    </location>
</feature>
<feature type="compositionally biased region" description="Basic and acidic residues" evidence="1">
    <location>
        <begin position="2931"/>
        <end position="2943"/>
    </location>
</feature>
<feature type="region of interest" description="Disordered" evidence="1">
    <location>
        <begin position="1032"/>
        <end position="1092"/>
    </location>
</feature>
<feature type="region of interest" description="Disordered" evidence="1">
    <location>
        <begin position="2420"/>
        <end position="2528"/>
    </location>
</feature>
<feature type="compositionally biased region" description="Polar residues" evidence="1">
    <location>
        <begin position="1280"/>
        <end position="1289"/>
    </location>
</feature>
<feature type="compositionally biased region" description="Basic and acidic residues" evidence="1">
    <location>
        <begin position="1940"/>
        <end position="1953"/>
    </location>
</feature>
<feature type="region of interest" description="Disordered" evidence="1">
    <location>
        <begin position="5776"/>
        <end position="5816"/>
    </location>
</feature>
<feature type="compositionally biased region" description="Basic and acidic residues" evidence="1">
    <location>
        <begin position="1292"/>
        <end position="1301"/>
    </location>
</feature>
<feature type="region of interest" description="Disordered" evidence="1">
    <location>
        <begin position="391"/>
        <end position="410"/>
    </location>
</feature>
<feature type="compositionally biased region" description="Basic and acidic residues" evidence="1">
    <location>
        <begin position="3283"/>
        <end position="3293"/>
    </location>
</feature>
<feature type="compositionally biased region" description="Basic and acidic residues" evidence="1">
    <location>
        <begin position="3905"/>
        <end position="3920"/>
    </location>
</feature>
<feature type="compositionally biased region" description="Basic and acidic residues" evidence="1">
    <location>
        <begin position="3853"/>
        <end position="3872"/>
    </location>
</feature>
<feature type="region of interest" description="Disordered" evidence="1">
    <location>
        <begin position="1"/>
        <end position="196"/>
    </location>
</feature>
<feature type="compositionally biased region" description="Basic and acidic residues" evidence="1">
    <location>
        <begin position="3755"/>
        <end position="3768"/>
    </location>
</feature>
<feature type="compositionally biased region" description="Basic and acidic residues" evidence="1">
    <location>
        <begin position="3300"/>
        <end position="3315"/>
    </location>
</feature>
<feature type="region of interest" description="Disordered" evidence="1">
    <location>
        <begin position="1977"/>
        <end position="2070"/>
    </location>
</feature>
<feature type="region of interest" description="Disordered" evidence="1">
    <location>
        <begin position="3491"/>
        <end position="3566"/>
    </location>
</feature>
<feature type="region of interest" description="Disordered" evidence="1">
    <location>
        <begin position="3099"/>
        <end position="3128"/>
    </location>
</feature>
<feature type="compositionally biased region" description="Polar residues" evidence="1">
    <location>
        <begin position="1342"/>
        <end position="1354"/>
    </location>
</feature>
<feature type="region of interest" description="Disordered" evidence="1">
    <location>
        <begin position="1397"/>
        <end position="1500"/>
    </location>
</feature>
<feature type="region of interest" description="Disordered" evidence="1">
    <location>
        <begin position="5699"/>
        <end position="5747"/>
    </location>
</feature>
<dbReference type="EMBL" id="CACRXK020000037">
    <property type="protein sequence ID" value="CAB3977223.1"/>
    <property type="molecule type" value="Genomic_DNA"/>
</dbReference>
<feature type="compositionally biased region" description="Basic and acidic residues" evidence="1">
    <location>
        <begin position="1249"/>
        <end position="1279"/>
    </location>
</feature>
<feature type="region of interest" description="Disordered" evidence="1">
    <location>
        <begin position="416"/>
        <end position="467"/>
    </location>
</feature>
<feature type="compositionally biased region" description="Basic and acidic residues" evidence="1">
    <location>
        <begin position="4267"/>
        <end position="4293"/>
    </location>
</feature>
<feature type="region of interest" description="Disordered" evidence="1">
    <location>
        <begin position="4424"/>
        <end position="4458"/>
    </location>
</feature>
<feature type="compositionally biased region" description="Low complexity" evidence="1">
    <location>
        <begin position="72"/>
        <end position="94"/>
    </location>
</feature>
<feature type="compositionally biased region" description="Basic and acidic residues" evidence="1">
    <location>
        <begin position="1977"/>
        <end position="1988"/>
    </location>
</feature>